<dbReference type="AlphaFoldDB" id="A0A1E3ABI2"/>
<keyword evidence="4" id="KW-1185">Reference proteome</keyword>
<evidence type="ECO:0000313" key="3">
    <source>
        <dbReference type="Proteomes" id="UP000094067"/>
    </source>
</evidence>
<dbReference type="GO" id="GO:0005975">
    <property type="term" value="P:carbohydrate metabolic process"/>
    <property type="evidence" value="ECO:0007669"/>
    <property type="project" value="InterPro"/>
</dbReference>
<gene>
    <name evidence="1" type="ORF">BEI61_02022</name>
    <name evidence="2" type="ORF">BEI63_16840</name>
</gene>
<evidence type="ECO:0000313" key="1">
    <source>
        <dbReference type="EMBL" id="ODM06133.1"/>
    </source>
</evidence>
<evidence type="ECO:0000313" key="2">
    <source>
        <dbReference type="EMBL" id="ODR54609.1"/>
    </source>
</evidence>
<dbReference type="Proteomes" id="UP000094067">
    <property type="component" value="Unassembled WGS sequence"/>
</dbReference>
<sequence>MTTANMLISVNNQGIPIMGNRNTGQWIPSLNDGKWGLGTFYLDGVPLGEPISFFLEEDSVGKQFCAQQYEIVENTEKKGKIHFWGKDEKLSLHIYASISASSPAIIFEYELDPIHPIYHRVFISIPFYTSEAVFMKYPYEDTLFGKEGKRWCIDTDISRAPVILGCEKLNGQEVYLSAGYHLEDEFYAAHVEIDSQNTPEAPFRLYSPFKGMARALDLQCITELELLRVELTKEKEESIKNFRFLVSMGHSQYECLKGYIDNCGYNKDTSIRYSIHRAVEMLMDMYKNAPGYIPGKGYTQLIRTDTGRYDTTVPHGWYSKYICPGPQVQLGYELYRYWCRHREETWARERAFEMADFLVSQQLSSGQYTIYNTDMGTLYQSNSEDMQSEELFGFYYNIGDMNLGAHHLYMLYDEVLKTEGIDKREWKEAAQKCILFAVNMTEEDGSLGRNYNINGKCDKYAPAISEALLAMDYMYADTGDEKIHNTQLRIEKWLYQNFVHTNNWADGCMDGGAWVGGGKPPKNNDAIGIMGFMCYCAQMHIRTGEERYLQMAKDAFAYQWAAVIPVQIPGFTHETRGLVREQDFYSAYDLPMRINDYVDCLPYLSKVTGDPLFMQFFRIILQTEMDYQEKNFDYKGIHIGLECSYEGREPIDKLGERNSVYIIRFAALFLKAVNSPLNLMYVGGPDWGIGLDYNLPFNPCIGKDMPYILSCTGMVRNLTWDPDNKIIHIWTYDTENDSTTLELVWNSCPFPVENAKIITSDGEWPAAELYQNESDTLTIVSSNTSAPSKMIELLLDSRTLLNN</sequence>
<reference evidence="1 3" key="1">
    <citation type="submission" date="2016-07" db="EMBL/GenBank/DDBJ databases">
        <title>Characterization of isolates of Eisenbergiella tayi derived from blood cultures, using whole genome sequencing.</title>
        <authorList>
            <person name="Burdz T."/>
            <person name="Wiebe D."/>
            <person name="Huynh C."/>
            <person name="Bernard K."/>
        </authorList>
    </citation>
    <scope>NUCLEOTIDE SEQUENCE [LARGE SCALE GENOMIC DNA]</scope>
    <source>
        <strain evidence="1 3">NML 110608</strain>
    </source>
</reference>
<reference evidence="2 4" key="2">
    <citation type="submission" date="2016-08" db="EMBL/GenBank/DDBJ databases">
        <title>Characterization of Isolates of Eisenbergiella tayi Derived from Blood Cultures, Using Whole Genome Sequencing.</title>
        <authorList>
            <person name="Bernier A.-M."/>
            <person name="Burdz T."/>
            <person name="Wiebe D."/>
            <person name="Bernard K."/>
        </authorList>
    </citation>
    <scope>NUCLEOTIDE SEQUENCE [LARGE SCALE GENOMIC DNA]</scope>
    <source>
        <strain evidence="2 4">NML120146</strain>
    </source>
</reference>
<comment type="caution">
    <text evidence="1">The sequence shown here is derived from an EMBL/GenBank/DDBJ whole genome shotgun (WGS) entry which is preliminary data.</text>
</comment>
<dbReference type="Proteomes" id="UP000094869">
    <property type="component" value="Unassembled WGS sequence"/>
</dbReference>
<accession>A0A1E3ABI2</accession>
<dbReference type="SUPFAM" id="SSF48208">
    <property type="entry name" value="Six-hairpin glycosidases"/>
    <property type="match status" value="1"/>
</dbReference>
<dbReference type="RefSeq" id="WP_069152186.1">
    <property type="nucleotide sequence ID" value="NZ_MCGH01000002.1"/>
</dbReference>
<dbReference type="EMBL" id="MEHD01000025">
    <property type="protein sequence ID" value="ODR54609.1"/>
    <property type="molecule type" value="Genomic_DNA"/>
</dbReference>
<dbReference type="InterPro" id="IPR008928">
    <property type="entry name" value="6-hairpin_glycosidase_sf"/>
</dbReference>
<evidence type="ECO:0000313" key="4">
    <source>
        <dbReference type="Proteomes" id="UP000094869"/>
    </source>
</evidence>
<protein>
    <submittedName>
        <fullName evidence="1">Uncharacterized protein</fullName>
    </submittedName>
</protein>
<name>A0A1E3ABI2_9FIRM</name>
<organism evidence="1 3">
    <name type="scientific">Eisenbergiella tayi</name>
    <dbReference type="NCBI Taxonomy" id="1432052"/>
    <lineage>
        <taxon>Bacteria</taxon>
        <taxon>Bacillati</taxon>
        <taxon>Bacillota</taxon>
        <taxon>Clostridia</taxon>
        <taxon>Lachnospirales</taxon>
        <taxon>Lachnospiraceae</taxon>
        <taxon>Eisenbergiella</taxon>
    </lineage>
</organism>
<proteinExistence type="predicted"/>
<dbReference type="EMBL" id="MCGH01000002">
    <property type="protein sequence ID" value="ODM06133.1"/>
    <property type="molecule type" value="Genomic_DNA"/>
</dbReference>